<evidence type="ECO:0000313" key="1">
    <source>
        <dbReference type="EMBL" id="MCI92361.1"/>
    </source>
</evidence>
<evidence type="ECO:0000313" key="2">
    <source>
        <dbReference type="Proteomes" id="UP000265520"/>
    </source>
</evidence>
<accession>A0A392VZF7</accession>
<reference evidence="1 2" key="1">
    <citation type="journal article" date="2018" name="Front. Plant Sci.">
        <title>Red Clover (Trifolium pratense) and Zigzag Clover (T. medium) - A Picture of Genomic Similarities and Differences.</title>
        <authorList>
            <person name="Dluhosova J."/>
            <person name="Istvanek J."/>
            <person name="Nedelnik J."/>
            <person name="Repkova J."/>
        </authorList>
    </citation>
    <scope>NUCLEOTIDE SEQUENCE [LARGE SCALE GENOMIC DNA]</scope>
    <source>
        <strain evidence="2">cv. 10/8</strain>
        <tissue evidence="1">Leaf</tissue>
    </source>
</reference>
<proteinExistence type="predicted"/>
<keyword evidence="2" id="KW-1185">Reference proteome</keyword>
<organism evidence="1 2">
    <name type="scientific">Trifolium medium</name>
    <dbReference type="NCBI Taxonomy" id="97028"/>
    <lineage>
        <taxon>Eukaryota</taxon>
        <taxon>Viridiplantae</taxon>
        <taxon>Streptophyta</taxon>
        <taxon>Embryophyta</taxon>
        <taxon>Tracheophyta</taxon>
        <taxon>Spermatophyta</taxon>
        <taxon>Magnoliopsida</taxon>
        <taxon>eudicotyledons</taxon>
        <taxon>Gunneridae</taxon>
        <taxon>Pentapetalae</taxon>
        <taxon>rosids</taxon>
        <taxon>fabids</taxon>
        <taxon>Fabales</taxon>
        <taxon>Fabaceae</taxon>
        <taxon>Papilionoideae</taxon>
        <taxon>50 kb inversion clade</taxon>
        <taxon>NPAAA clade</taxon>
        <taxon>Hologalegina</taxon>
        <taxon>IRL clade</taxon>
        <taxon>Trifolieae</taxon>
        <taxon>Trifolium</taxon>
    </lineage>
</organism>
<comment type="caution">
    <text evidence="1">The sequence shown here is derived from an EMBL/GenBank/DDBJ whole genome shotgun (WGS) entry which is preliminary data.</text>
</comment>
<dbReference type="AlphaFoldDB" id="A0A392VZF7"/>
<sequence>MFITEWKWDNIAMDFVGGLPKTRK</sequence>
<dbReference type="Proteomes" id="UP000265520">
    <property type="component" value="Unassembled WGS sequence"/>
</dbReference>
<feature type="non-terminal residue" evidence="1">
    <location>
        <position position="24"/>
    </location>
</feature>
<dbReference type="EMBL" id="LXQA011298796">
    <property type="protein sequence ID" value="MCI92361.1"/>
    <property type="molecule type" value="Genomic_DNA"/>
</dbReference>
<name>A0A392VZF7_9FABA</name>
<protein>
    <submittedName>
        <fullName evidence="1">Uncharacterized protein</fullName>
    </submittedName>
</protein>